<feature type="coiled-coil region" evidence="1">
    <location>
        <begin position="21"/>
        <end position="48"/>
    </location>
</feature>
<sequence length="108" mass="12384">MMAVFFAITGGIVVFAAYLSKRNFQKEMKEQRDEEAAFKEEVAKFRAKKIAALEAQGTSAITANNDPLLHYKLRHRPNIFIIYGDKIPRASAQPRRTRFKAAQAKRKR</sequence>
<dbReference type="AlphaFoldDB" id="A0A117N398"/>
<protein>
    <submittedName>
        <fullName evidence="2">Uncharacterized protein</fullName>
    </submittedName>
</protein>
<evidence type="ECO:0000313" key="3">
    <source>
        <dbReference type="Proteomes" id="UP000053176"/>
    </source>
</evidence>
<dbReference type="Proteomes" id="UP000053176">
    <property type="component" value="Unassembled WGS sequence"/>
</dbReference>
<comment type="caution">
    <text evidence="2">The sequence shown here is derived from an EMBL/GenBank/DDBJ whole genome shotgun (WGS) entry which is preliminary data.</text>
</comment>
<proteinExistence type="predicted"/>
<dbReference type="EMBL" id="LPWA01000115">
    <property type="protein sequence ID" value="KUM25642.1"/>
    <property type="molecule type" value="Genomic_DNA"/>
</dbReference>
<accession>A0A117N398</accession>
<keyword evidence="1" id="KW-0175">Coiled coil</keyword>
<organism evidence="2 3">
    <name type="scientific">Rhizobium loti</name>
    <name type="common">Mesorhizobium loti</name>
    <dbReference type="NCBI Taxonomy" id="381"/>
    <lineage>
        <taxon>Bacteria</taxon>
        <taxon>Pseudomonadati</taxon>
        <taxon>Pseudomonadota</taxon>
        <taxon>Alphaproteobacteria</taxon>
        <taxon>Hyphomicrobiales</taxon>
        <taxon>Phyllobacteriaceae</taxon>
        <taxon>Mesorhizobium</taxon>
    </lineage>
</organism>
<evidence type="ECO:0000256" key="1">
    <source>
        <dbReference type="SAM" id="Coils"/>
    </source>
</evidence>
<evidence type="ECO:0000313" key="2">
    <source>
        <dbReference type="EMBL" id="KUM25642.1"/>
    </source>
</evidence>
<gene>
    <name evidence="2" type="ORF">AU467_25330</name>
</gene>
<reference evidence="2 3" key="1">
    <citation type="submission" date="2015-12" db="EMBL/GenBank/DDBJ databases">
        <title>Draft genome sequence of Mesorhizobium sp. UFLA 01-765, a multitolerant efficient symbiont and plant-growth promoting strain isolated from Zn-mining soil using Leucaena leucocephala as a trap plant.</title>
        <authorList>
            <person name="Rangel W.M."/>
            <person name="Thijs S."/>
            <person name="Longatti S.M."/>
            <person name="Moreira F.M."/>
            <person name="Weyens N."/>
            <person name="Vangronsveld J."/>
            <person name="Van Hamme J.D."/>
            <person name="Bottos E.M."/>
            <person name="Rineau F."/>
        </authorList>
    </citation>
    <scope>NUCLEOTIDE SEQUENCE [LARGE SCALE GENOMIC DNA]</scope>
    <source>
        <strain evidence="2 3">UFLA 01-765</strain>
    </source>
</reference>
<name>A0A117N398_RHILI</name>